<dbReference type="EC" id="2.7.8.6" evidence="4"/>
<evidence type="ECO:0000256" key="2">
    <source>
        <dbReference type="SAM" id="Phobius"/>
    </source>
</evidence>
<sequence length="355" mass="41037">MLDEASFRSMIALERKRSERSGKPVLLMLLDAGSSLSFERNERVLSKILSALSLSTRDTDVTGWYQNHSVVGVMFTEMGSDDHGEILGTMMSRVSQTLRDNLSLEKFSQISISMHVFPEDWEHETSSANLALYPDLEHRERTRRAVLVIKRLMDIVGSVTAMVLFFPIFFLVALLVKMGSKGPIYYKQERLGQFGRPFTFLKFRSMYVNNDHEIHREFMKHVINGDHDGEVEGEGKKVYKMTNDPRITPIGRFLRRTSLDELPQFLNVLRGDMSLVGPRPPIAYECQEYDVWHRRRVLEVKPGITGLWQVTGRSRVRFDDMVRLDLQYVRTWSLWLDIKILLKTPRAVLFGGDAF</sequence>
<dbReference type="PANTHER" id="PTHR30576:SF10">
    <property type="entry name" value="SLL5057 PROTEIN"/>
    <property type="match status" value="1"/>
</dbReference>
<evidence type="ECO:0000313" key="4">
    <source>
        <dbReference type="EMBL" id="SPF40166.1"/>
    </source>
</evidence>
<reference evidence="5" key="1">
    <citation type="submission" date="2018-02" db="EMBL/GenBank/DDBJ databases">
        <authorList>
            <person name="Hausmann B."/>
        </authorList>
    </citation>
    <scope>NUCLEOTIDE SEQUENCE [LARGE SCALE GENOMIC DNA]</scope>
    <source>
        <strain evidence="5">Peat soil MAG SbA1</strain>
    </source>
</reference>
<dbReference type="EMBL" id="OMOD01000122">
    <property type="protein sequence ID" value="SPF40166.1"/>
    <property type="molecule type" value="Genomic_DNA"/>
</dbReference>
<evidence type="ECO:0000313" key="5">
    <source>
        <dbReference type="Proteomes" id="UP000238701"/>
    </source>
</evidence>
<keyword evidence="2" id="KW-0472">Membrane</keyword>
<name>A0A2U3KKK4_9BACT</name>
<keyword evidence="4" id="KW-0808">Transferase</keyword>
<keyword evidence="2" id="KW-1133">Transmembrane helix</keyword>
<dbReference type="PANTHER" id="PTHR30576">
    <property type="entry name" value="COLANIC BIOSYNTHESIS UDP-GLUCOSE LIPID CARRIER TRANSFERASE"/>
    <property type="match status" value="1"/>
</dbReference>
<feature type="transmembrane region" description="Helical" evidence="2">
    <location>
        <begin position="152"/>
        <end position="176"/>
    </location>
</feature>
<dbReference type="InterPro" id="IPR003362">
    <property type="entry name" value="Bact_transf"/>
</dbReference>
<dbReference type="GO" id="GO:0047360">
    <property type="term" value="F:undecaprenyl-phosphate galactose phosphotransferase activity"/>
    <property type="evidence" value="ECO:0007669"/>
    <property type="project" value="UniProtKB-EC"/>
</dbReference>
<evidence type="ECO:0000259" key="3">
    <source>
        <dbReference type="Pfam" id="PF02397"/>
    </source>
</evidence>
<accession>A0A2U3KKK4</accession>
<dbReference type="Pfam" id="PF02397">
    <property type="entry name" value="Bac_transf"/>
    <property type="match status" value="1"/>
</dbReference>
<feature type="domain" description="Bacterial sugar transferase" evidence="3">
    <location>
        <begin position="150"/>
        <end position="349"/>
    </location>
</feature>
<keyword evidence="2" id="KW-0812">Transmembrane</keyword>
<comment type="similarity">
    <text evidence="1">Belongs to the bacterial sugar transferase family.</text>
</comment>
<dbReference type="Proteomes" id="UP000238701">
    <property type="component" value="Unassembled WGS sequence"/>
</dbReference>
<organism evidence="4 5">
    <name type="scientific">Candidatus Sulfotelmatobacter kueseliae</name>
    <dbReference type="NCBI Taxonomy" id="2042962"/>
    <lineage>
        <taxon>Bacteria</taxon>
        <taxon>Pseudomonadati</taxon>
        <taxon>Acidobacteriota</taxon>
        <taxon>Terriglobia</taxon>
        <taxon>Terriglobales</taxon>
        <taxon>Candidatus Korobacteraceae</taxon>
        <taxon>Candidatus Sulfotelmatobacter</taxon>
    </lineage>
</organism>
<proteinExistence type="inferred from homology"/>
<evidence type="ECO:0000256" key="1">
    <source>
        <dbReference type="ARBA" id="ARBA00006464"/>
    </source>
</evidence>
<gene>
    <name evidence="4" type="ORF">SBA1_30017</name>
</gene>
<protein>
    <submittedName>
        <fullName evidence="4">Undecaprenyl-phosphate galactose phosphotransferase</fullName>
        <ecNumber evidence="4">2.7.8.6</ecNumber>
    </submittedName>
</protein>
<dbReference type="AlphaFoldDB" id="A0A2U3KKK4"/>